<keyword evidence="3" id="KW-0812">Transmembrane</keyword>
<feature type="region of interest" description="Disordered" evidence="2">
    <location>
        <begin position="292"/>
        <end position="316"/>
    </location>
</feature>
<evidence type="ECO:0000256" key="2">
    <source>
        <dbReference type="SAM" id="MobiDB-lite"/>
    </source>
</evidence>
<protein>
    <submittedName>
        <fullName evidence="6">Mitogen-activated protein kinase kinase kinase 18</fullName>
    </submittedName>
</protein>
<dbReference type="Gene3D" id="1.10.510.10">
    <property type="entry name" value="Transferase(Phosphotransferase) domain 1"/>
    <property type="match status" value="1"/>
</dbReference>
<keyword evidence="1" id="KW-0067">ATP-binding</keyword>
<feature type="binding site" evidence="1">
    <location>
        <position position="34"/>
    </location>
    <ligand>
        <name>ATP</name>
        <dbReference type="ChEBI" id="CHEBI:30616"/>
    </ligand>
</feature>
<keyword evidence="5" id="KW-1185">Reference proteome</keyword>
<dbReference type="SUPFAM" id="SSF56112">
    <property type="entry name" value="Protein kinase-like (PK-like)"/>
    <property type="match status" value="1"/>
</dbReference>
<dbReference type="CDD" id="cd06606">
    <property type="entry name" value="STKc_MAPKKK"/>
    <property type="match status" value="1"/>
</dbReference>
<dbReference type="GeneID" id="107419227"/>
<evidence type="ECO:0000313" key="5">
    <source>
        <dbReference type="Proteomes" id="UP001652623"/>
    </source>
</evidence>
<dbReference type="PANTHER" id="PTHR48011:SF6">
    <property type="entry name" value="PROTEIN KINASE DOMAIN-CONTAINING PROTEIN"/>
    <property type="match status" value="1"/>
</dbReference>
<reference evidence="5" key="1">
    <citation type="submission" date="2025-05" db="UniProtKB">
        <authorList>
            <consortium name="RefSeq"/>
        </authorList>
    </citation>
    <scope>NUCLEOTIDE SEQUENCE [LARGE SCALE GENOMIC DNA]</scope>
</reference>
<feature type="transmembrane region" description="Helical" evidence="3">
    <location>
        <begin position="467"/>
        <end position="488"/>
    </location>
</feature>
<keyword evidence="3" id="KW-0472">Membrane</keyword>
<dbReference type="InterPro" id="IPR011009">
    <property type="entry name" value="Kinase-like_dom_sf"/>
</dbReference>
<dbReference type="PROSITE" id="PS50011">
    <property type="entry name" value="PROTEIN_KINASE_DOM"/>
    <property type="match status" value="1"/>
</dbReference>
<dbReference type="PROSITE" id="PS00107">
    <property type="entry name" value="PROTEIN_KINASE_ATP"/>
    <property type="match status" value="1"/>
</dbReference>
<dbReference type="RefSeq" id="XP_015883457.3">
    <property type="nucleotide sequence ID" value="XM_016027971.4"/>
</dbReference>
<dbReference type="GO" id="GO:0004674">
    <property type="term" value="F:protein serine/threonine kinase activity"/>
    <property type="evidence" value="ECO:0007669"/>
    <property type="project" value="UniProtKB-KW"/>
</dbReference>
<keyword evidence="6" id="KW-0418">Kinase</keyword>
<feature type="compositionally biased region" description="Polar residues" evidence="2">
    <location>
        <begin position="300"/>
        <end position="310"/>
    </location>
</feature>
<evidence type="ECO:0000256" key="3">
    <source>
        <dbReference type="SAM" id="Phobius"/>
    </source>
</evidence>
<dbReference type="GO" id="GO:0005524">
    <property type="term" value="F:ATP binding"/>
    <property type="evidence" value="ECO:0007669"/>
    <property type="project" value="UniProtKB-UniRule"/>
</dbReference>
<gene>
    <name evidence="6" type="primary">LOC107419227</name>
</gene>
<dbReference type="InterPro" id="IPR052751">
    <property type="entry name" value="Plant_MAPKKK"/>
</dbReference>
<dbReference type="InParanoid" id="A0A6P3ZUK4"/>
<reference evidence="6" key="2">
    <citation type="submission" date="2025-08" db="UniProtKB">
        <authorList>
            <consortium name="RefSeq"/>
        </authorList>
    </citation>
    <scope>IDENTIFICATION</scope>
    <source>
        <tissue evidence="6">Seedling</tissue>
    </source>
</reference>
<dbReference type="KEGG" id="zju:107419227"/>
<keyword evidence="1" id="KW-0547">Nucleotide-binding</keyword>
<evidence type="ECO:0000256" key="1">
    <source>
        <dbReference type="PROSITE-ProRule" id="PRU10141"/>
    </source>
</evidence>
<dbReference type="Pfam" id="PF00069">
    <property type="entry name" value="Pkinase"/>
    <property type="match status" value="1"/>
</dbReference>
<evidence type="ECO:0000259" key="4">
    <source>
        <dbReference type="PROSITE" id="PS50011"/>
    </source>
</evidence>
<feature type="transmembrane region" description="Helical" evidence="3">
    <location>
        <begin position="434"/>
        <end position="455"/>
    </location>
</feature>
<name>A0A6P3ZUK4_ZIZJJ</name>
<dbReference type="Proteomes" id="UP001652623">
    <property type="component" value="Chromosome 1"/>
</dbReference>
<dbReference type="InterPro" id="IPR017441">
    <property type="entry name" value="Protein_kinase_ATP_BS"/>
</dbReference>
<feature type="domain" description="Protein kinase" evidence="4">
    <location>
        <begin position="5"/>
        <end position="261"/>
    </location>
</feature>
<evidence type="ECO:0000313" key="6">
    <source>
        <dbReference type="RefSeq" id="XP_015883457.3"/>
    </source>
</evidence>
<keyword evidence="6" id="KW-0808">Transferase</keyword>
<dbReference type="SMART" id="SM00220">
    <property type="entry name" value="S_TKc"/>
    <property type="match status" value="1"/>
</dbReference>
<dbReference type="AlphaFoldDB" id="A0A6P3ZUK4"/>
<accession>A0A6P3ZUK4</accession>
<proteinExistence type="predicted"/>
<dbReference type="GO" id="GO:0007165">
    <property type="term" value="P:signal transduction"/>
    <property type="evidence" value="ECO:0007669"/>
    <property type="project" value="TreeGrafter"/>
</dbReference>
<sequence>MESCWSRGPIIGRGSTATVFIAMANGSGEEFAIKSADLSKSEFVQREQKILSSLSSCPQIIAYRGCDISTENGRVLYNLRMEYAAGGTLYDEIRRQGGWLKEAEIRSYTRQILMGLQFLHSRGIVHCDIKAQNVLATERGMIKIADFGCARRVVEVPASDWVPIAGTPVYMAPEVARGEQQQFPADLWALGCTIVEMATGKPPWTDESDPVSVLYRIGFSNCGPEIPCFMSPQAKDFLTKCLKRDPLERWSASELLNHAFLEEPEFCTEESDICKLDSPKCVLDYGLWESESEEGLEKNPSPTHQRSTKSPAERIRGLSEGSEMWGMGMDDWDEEWVTVRDIGKEERTLDSNDLFNGVDTKWGRKEYDLDSPTPTKYSTFWENYMGSRGNANIANSNSNSNSNSNRDWQKVSSMAFECIKDVVCGCLNFNEKELWFFVHVQFTSFFWAWATFHIVTQKKNRKIKKFTFLSFLFFLLLLLFCEYSYFLLDRHGFKVKLS</sequence>
<organism evidence="5 6">
    <name type="scientific">Ziziphus jujuba</name>
    <name type="common">Chinese jujube</name>
    <name type="synonym">Ziziphus sativa</name>
    <dbReference type="NCBI Taxonomy" id="326968"/>
    <lineage>
        <taxon>Eukaryota</taxon>
        <taxon>Viridiplantae</taxon>
        <taxon>Streptophyta</taxon>
        <taxon>Embryophyta</taxon>
        <taxon>Tracheophyta</taxon>
        <taxon>Spermatophyta</taxon>
        <taxon>Magnoliopsida</taxon>
        <taxon>eudicotyledons</taxon>
        <taxon>Gunneridae</taxon>
        <taxon>Pentapetalae</taxon>
        <taxon>rosids</taxon>
        <taxon>fabids</taxon>
        <taxon>Rosales</taxon>
        <taxon>Rhamnaceae</taxon>
        <taxon>Paliureae</taxon>
        <taxon>Ziziphus</taxon>
    </lineage>
</organism>
<dbReference type="InterPro" id="IPR000719">
    <property type="entry name" value="Prot_kinase_dom"/>
</dbReference>
<keyword evidence="3" id="KW-1133">Transmembrane helix</keyword>
<dbReference type="PANTHER" id="PTHR48011">
    <property type="entry name" value="CCR4-NOT TRANSCRIPTIONAL COMPLEX SUBUNIT CAF120-RELATED"/>
    <property type="match status" value="1"/>
</dbReference>